<keyword evidence="3" id="KW-1185">Reference proteome</keyword>
<organism evidence="2 3">
    <name type="scientific">Amborella trichopoda</name>
    <dbReference type="NCBI Taxonomy" id="13333"/>
    <lineage>
        <taxon>Eukaryota</taxon>
        <taxon>Viridiplantae</taxon>
        <taxon>Streptophyta</taxon>
        <taxon>Embryophyta</taxon>
        <taxon>Tracheophyta</taxon>
        <taxon>Spermatophyta</taxon>
        <taxon>Magnoliopsida</taxon>
        <taxon>Amborellales</taxon>
        <taxon>Amborellaceae</taxon>
        <taxon>Amborella</taxon>
    </lineage>
</organism>
<sequence>MEIATCVLQIVNMFLEPITRQLGYLFKCGEKVEELRNENERLKVQIPDLEANIEAVERSGKAATGEAQQWFNRALENWNVKQMK</sequence>
<dbReference type="Gramene" id="ERM99107">
    <property type="protein sequence ID" value="ERM99107"/>
    <property type="gene ID" value="AMTR_s00101p00133940"/>
</dbReference>
<feature type="coiled-coil region" evidence="1">
    <location>
        <begin position="25"/>
        <end position="59"/>
    </location>
</feature>
<evidence type="ECO:0000313" key="2">
    <source>
        <dbReference type="EMBL" id="ERM99107.1"/>
    </source>
</evidence>
<protein>
    <submittedName>
        <fullName evidence="2">Uncharacterized protein</fullName>
    </submittedName>
</protein>
<keyword evidence="1" id="KW-0175">Coiled coil</keyword>
<reference evidence="3" key="1">
    <citation type="journal article" date="2013" name="Science">
        <title>The Amborella genome and the evolution of flowering plants.</title>
        <authorList>
            <consortium name="Amborella Genome Project"/>
        </authorList>
    </citation>
    <scope>NUCLEOTIDE SEQUENCE [LARGE SCALE GENOMIC DNA]</scope>
</reference>
<gene>
    <name evidence="2" type="ORF">AMTR_s00101p00133940</name>
</gene>
<dbReference type="AlphaFoldDB" id="W1NU47"/>
<evidence type="ECO:0000313" key="3">
    <source>
        <dbReference type="Proteomes" id="UP000017836"/>
    </source>
</evidence>
<proteinExistence type="predicted"/>
<accession>W1NU47</accession>
<name>W1NU47_AMBTC</name>
<dbReference type="Proteomes" id="UP000017836">
    <property type="component" value="Unassembled WGS sequence"/>
</dbReference>
<dbReference type="EMBL" id="KI395058">
    <property type="protein sequence ID" value="ERM99107.1"/>
    <property type="molecule type" value="Genomic_DNA"/>
</dbReference>
<dbReference type="HOGENOM" id="CLU_193255_0_0_1"/>
<evidence type="ECO:0000256" key="1">
    <source>
        <dbReference type="SAM" id="Coils"/>
    </source>
</evidence>